<keyword evidence="6" id="KW-0540">Nuclease</keyword>
<dbReference type="AlphaFoldDB" id="A0A7G9LKZ0"/>
<dbReference type="Proteomes" id="UP000515842">
    <property type="component" value="Chromosome"/>
</dbReference>
<protein>
    <submittedName>
        <fullName evidence="6">Restriction endonuclease subunit S</fullName>
    </submittedName>
</protein>
<dbReference type="InterPro" id="IPR000055">
    <property type="entry name" value="Restrct_endonuc_typeI_TRD"/>
</dbReference>
<keyword evidence="4" id="KW-0175">Coiled coil</keyword>
<evidence type="ECO:0000256" key="1">
    <source>
        <dbReference type="ARBA" id="ARBA00010923"/>
    </source>
</evidence>
<dbReference type="Gene3D" id="3.90.220.20">
    <property type="entry name" value="DNA methylase specificity domains"/>
    <property type="match status" value="2"/>
</dbReference>
<dbReference type="PANTHER" id="PTHR43140">
    <property type="entry name" value="TYPE-1 RESTRICTION ENZYME ECOKI SPECIFICITY PROTEIN"/>
    <property type="match status" value="1"/>
</dbReference>
<evidence type="ECO:0000256" key="4">
    <source>
        <dbReference type="SAM" id="Coils"/>
    </source>
</evidence>
<gene>
    <name evidence="6" type="ORF">HOO34_06280</name>
</gene>
<sequence>MAELYSLPDGWEWKTLSDIFNIERGGSPRPIKDYITYDEDGINWIKISDATKGDGKYIESTEQKIKPSGLKNTRLVVDGDFIMSNSMSFGKPYIVKTKGAIHDGWLLMREKIEKTDKDFFYYLLSSNYMYEQFSSKASGTTVKNLNIDMVKTTNIPLPPFEEQKRIVAKLDILFAKIDKAIALHQKNCEEADIFMASVLNDVFVELEEKYEYTKLKNAVTKEKTSIKRGPFGSALKKSFFVERGYLVYEQYHALNNDFSMERYYIDENKFNELKGFEVKAGDIIISCSGAYLGKLAIIPNDYTKGIINQALLKLSLNKNIIINELFVYFWNNLMNNGFFDEVKKGAAIPNMPAVKELKEINIPLPPLPTQQKVVAYLDEISQKMEKIKQIQKEKMQSLKELKASILGKAFKGEL</sequence>
<dbReference type="REBASE" id="442685">
    <property type="entry name" value="S.Acr12854ORF6290P"/>
</dbReference>
<keyword evidence="6" id="KW-0378">Hydrolase</keyword>
<name>A0A7G9LKZ0_9BACT</name>
<dbReference type="GO" id="GO:0003677">
    <property type="term" value="F:DNA binding"/>
    <property type="evidence" value="ECO:0007669"/>
    <property type="project" value="UniProtKB-KW"/>
</dbReference>
<feature type="domain" description="Type I restriction modification DNA specificity" evidence="5">
    <location>
        <begin position="8"/>
        <end position="178"/>
    </location>
</feature>
<dbReference type="PANTHER" id="PTHR43140:SF1">
    <property type="entry name" value="TYPE I RESTRICTION ENZYME ECOKI SPECIFICITY SUBUNIT"/>
    <property type="match status" value="1"/>
</dbReference>
<evidence type="ECO:0000313" key="6">
    <source>
        <dbReference type="EMBL" id="QNM89289.1"/>
    </source>
</evidence>
<dbReference type="InterPro" id="IPR051212">
    <property type="entry name" value="Type-I_RE_S_subunit"/>
</dbReference>
<dbReference type="EMBL" id="CP060693">
    <property type="protein sequence ID" value="QNM89289.1"/>
    <property type="molecule type" value="Genomic_DNA"/>
</dbReference>
<dbReference type="RefSeq" id="WP_187473879.1">
    <property type="nucleotide sequence ID" value="NZ_CP060693.1"/>
</dbReference>
<keyword evidence="2" id="KW-0680">Restriction system</keyword>
<organism evidence="6 7">
    <name type="scientific">Aliarcobacter cryaerophilus</name>
    <dbReference type="NCBI Taxonomy" id="28198"/>
    <lineage>
        <taxon>Bacteria</taxon>
        <taxon>Pseudomonadati</taxon>
        <taxon>Campylobacterota</taxon>
        <taxon>Epsilonproteobacteria</taxon>
        <taxon>Campylobacterales</taxon>
        <taxon>Arcobacteraceae</taxon>
        <taxon>Aliarcobacter</taxon>
    </lineage>
</organism>
<keyword evidence="6" id="KW-0255">Endonuclease</keyword>
<feature type="coiled-coil region" evidence="4">
    <location>
        <begin position="373"/>
        <end position="400"/>
    </location>
</feature>
<evidence type="ECO:0000259" key="5">
    <source>
        <dbReference type="Pfam" id="PF01420"/>
    </source>
</evidence>
<dbReference type="InterPro" id="IPR044946">
    <property type="entry name" value="Restrct_endonuc_typeI_TRD_sf"/>
</dbReference>
<reference evidence="6 7" key="1">
    <citation type="journal article" date="2020" name="Front. Microbiol.">
        <title>Genomic Analysis and Antimicrobial Resistance of Aliarcobacter cryaerophilus Strains From German Water Poultry.</title>
        <authorList>
            <person name="Muller E."/>
            <person name="Hotzel H."/>
            <person name="Ahlers C."/>
            <person name="Hanel I."/>
            <person name="Tomaso H."/>
            <person name="Abdel-Glil M.Y."/>
        </authorList>
    </citation>
    <scope>NUCLEOTIDE SEQUENCE [LARGE SCALE GENOMIC DNA]</scope>
    <source>
        <strain evidence="6 7">16CS1285-4</strain>
    </source>
</reference>
<accession>A0A7G9LKZ0</accession>
<dbReference type="CDD" id="cd17283">
    <property type="entry name" value="RMtype1_S_Hpy180ORF7835P_TRD2-CR2_like"/>
    <property type="match status" value="1"/>
</dbReference>
<keyword evidence="3" id="KW-0238">DNA-binding</keyword>
<evidence type="ECO:0000256" key="3">
    <source>
        <dbReference type="ARBA" id="ARBA00023125"/>
    </source>
</evidence>
<dbReference type="Pfam" id="PF01420">
    <property type="entry name" value="Methylase_S"/>
    <property type="match status" value="2"/>
</dbReference>
<proteinExistence type="inferred from homology"/>
<dbReference type="SUPFAM" id="SSF116734">
    <property type="entry name" value="DNA methylase specificity domain"/>
    <property type="match status" value="2"/>
</dbReference>
<comment type="similarity">
    <text evidence="1">Belongs to the type-I restriction system S methylase family.</text>
</comment>
<evidence type="ECO:0000313" key="7">
    <source>
        <dbReference type="Proteomes" id="UP000515842"/>
    </source>
</evidence>
<dbReference type="GO" id="GO:0009307">
    <property type="term" value="P:DNA restriction-modification system"/>
    <property type="evidence" value="ECO:0007669"/>
    <property type="project" value="UniProtKB-KW"/>
</dbReference>
<dbReference type="GO" id="GO:0004519">
    <property type="term" value="F:endonuclease activity"/>
    <property type="evidence" value="ECO:0007669"/>
    <property type="project" value="UniProtKB-KW"/>
</dbReference>
<evidence type="ECO:0000256" key="2">
    <source>
        <dbReference type="ARBA" id="ARBA00022747"/>
    </source>
</evidence>
<feature type="domain" description="Type I restriction modification DNA specificity" evidence="5">
    <location>
        <begin position="266"/>
        <end position="392"/>
    </location>
</feature>